<proteinExistence type="predicted"/>
<dbReference type="Proteomes" id="UP000198917">
    <property type="component" value="Unassembled WGS sequence"/>
</dbReference>
<sequence length="164" mass="18520">MTNAPTANDNGYRYAELEREKIWVICEDCELLRSFDGNAIKTEFAATPAPSPLRMIAQKLIGCPKSKEDFGPRCRMSYYWTSEERSAKVAQEEESAGVRVFDLRSWEVVVAGCGSCKHVTELPRWKLLKMVGGNMPLKELQPRLKCRKCGEKGGSYITIAKLPR</sequence>
<organism evidence="1 2">
    <name type="scientific">Agrobacterium fabrum</name>
    <dbReference type="NCBI Taxonomy" id="1176649"/>
    <lineage>
        <taxon>Bacteria</taxon>
        <taxon>Pseudomonadati</taxon>
        <taxon>Pseudomonadota</taxon>
        <taxon>Alphaproteobacteria</taxon>
        <taxon>Hyphomicrobiales</taxon>
        <taxon>Rhizobiaceae</taxon>
        <taxon>Rhizobium/Agrobacterium group</taxon>
        <taxon>Agrobacterium</taxon>
        <taxon>Agrobacterium tumefaciens complex</taxon>
    </lineage>
</organism>
<dbReference type="EMBL" id="FNEW01000001">
    <property type="protein sequence ID" value="SDJ19415.1"/>
    <property type="molecule type" value="Genomic_DNA"/>
</dbReference>
<reference evidence="1 2" key="1">
    <citation type="submission" date="2016-10" db="EMBL/GenBank/DDBJ databases">
        <authorList>
            <person name="Varghese N."/>
            <person name="Submissions S."/>
        </authorList>
    </citation>
    <scope>NUCLEOTIDE SEQUENCE [LARGE SCALE GENOMIC DNA]</scope>
    <source>
        <strain evidence="1 2">PDC82</strain>
    </source>
</reference>
<evidence type="ECO:0000313" key="1">
    <source>
        <dbReference type="EMBL" id="SDJ19415.1"/>
    </source>
</evidence>
<comment type="caution">
    <text evidence="1">The sequence shown here is derived from an EMBL/GenBank/DDBJ whole genome shotgun (WGS) entry which is preliminary data.</text>
</comment>
<accession>A0A7Z7BGL3</accession>
<dbReference type="AlphaFoldDB" id="A0A7Z7BGL3"/>
<protein>
    <submittedName>
        <fullName evidence="1">Uncharacterized protein</fullName>
    </submittedName>
</protein>
<name>A0A7Z7BGL3_9HYPH</name>
<evidence type="ECO:0000313" key="2">
    <source>
        <dbReference type="Proteomes" id="UP000198917"/>
    </source>
</evidence>
<gene>
    <name evidence="1" type="ORF">SAMN05428983_0574</name>
</gene>